<gene>
    <name evidence="3" type="ORF">HD595_006779</name>
</gene>
<dbReference type="SMART" id="SM00487">
    <property type="entry name" value="DEXDc"/>
    <property type="match status" value="1"/>
</dbReference>
<dbReference type="SUPFAM" id="SSF52540">
    <property type="entry name" value="P-loop containing nucleoside triphosphate hydrolases"/>
    <property type="match status" value="2"/>
</dbReference>
<comment type="caution">
    <text evidence="3">The sequence shown here is derived from an EMBL/GenBank/DDBJ whole genome shotgun (WGS) entry which is preliminary data.</text>
</comment>
<dbReference type="EMBL" id="JAMZEC010000001">
    <property type="protein sequence ID" value="MCP2350657.1"/>
    <property type="molecule type" value="Genomic_DNA"/>
</dbReference>
<name>A0ABT1K9G1_9ACTN</name>
<keyword evidence="4" id="KW-1185">Reference proteome</keyword>
<dbReference type="PANTHER" id="PTHR45766">
    <property type="entry name" value="DNA ANNEALING HELICASE AND ENDONUCLEASE ZRANB3 FAMILY MEMBER"/>
    <property type="match status" value="1"/>
</dbReference>
<evidence type="ECO:0000313" key="4">
    <source>
        <dbReference type="Proteomes" id="UP001320766"/>
    </source>
</evidence>
<dbReference type="InterPro" id="IPR014001">
    <property type="entry name" value="Helicase_ATP-bd"/>
</dbReference>
<sequence>MATTYAGFLARRAQLGGEHGFAADALPGFLFPFQADLVDWATRKGRAAVFADCGLGKTPMQLVWANQVHQHTGRPVLVVTPLAVAYQTETEAAKFGIEAAVSRNGRPAAAITITNYDRLHHFDRDEYAGVVCDESSAIKAFDGARRALVTDFLRKMPYRLLATATAAPNDYIELGTSSEALGELGYMDMLGRFFVNDQRNASTGRGYLGQAAKWRFKGHAERPFWQWVASWARALRRPSDYGHIDDGFALPELVHRQHIVQARRPADGVLFDVPAASLQEEREEARRTVTERCEAAAALLDGPEHGIAWCQLNDEGDLLTHLIPGAVQVKGSDPVEAKEEALAAFSRGDIRVLVTKPTIAGWGLNWQHCHRMTFFPSHSYEQYYQAVRRCWRYGQTRPVTVDIVTTEGGSRALANLERKARQADAMFDALVAHMRDAAAIRRITDYPTPVEVPAWAS</sequence>
<feature type="domain" description="Helicase ATP-binding" evidence="2">
    <location>
        <begin position="38"/>
        <end position="184"/>
    </location>
</feature>
<dbReference type="InterPro" id="IPR027417">
    <property type="entry name" value="P-loop_NTPase"/>
</dbReference>
<evidence type="ECO:0000313" key="3">
    <source>
        <dbReference type="EMBL" id="MCP2350657.1"/>
    </source>
</evidence>
<dbReference type="PROSITE" id="PS51192">
    <property type="entry name" value="HELICASE_ATP_BIND_1"/>
    <property type="match status" value="1"/>
</dbReference>
<keyword evidence="1" id="KW-0378">Hydrolase</keyword>
<evidence type="ECO:0000259" key="2">
    <source>
        <dbReference type="PROSITE" id="PS51192"/>
    </source>
</evidence>
<accession>A0ABT1K9G1</accession>
<dbReference type="Gene3D" id="3.40.50.300">
    <property type="entry name" value="P-loop containing nucleotide triphosphate hydrolases"/>
    <property type="match status" value="2"/>
</dbReference>
<reference evidence="3 4" key="1">
    <citation type="submission" date="2022-06" db="EMBL/GenBank/DDBJ databases">
        <title>Sequencing the genomes of 1000 actinobacteria strains.</title>
        <authorList>
            <person name="Klenk H.-P."/>
        </authorList>
    </citation>
    <scope>NUCLEOTIDE SEQUENCE [LARGE SCALE GENOMIC DNA]</scope>
    <source>
        <strain evidence="3 4">DSM 44170</strain>
    </source>
</reference>
<proteinExistence type="predicted"/>
<evidence type="ECO:0000256" key="1">
    <source>
        <dbReference type="ARBA" id="ARBA00022801"/>
    </source>
</evidence>
<dbReference type="RefSeq" id="WP_253776243.1">
    <property type="nucleotide sequence ID" value="NZ_BAAAVE010000017.1"/>
</dbReference>
<organism evidence="3 4">
    <name type="scientific">Nonomuraea roseoviolacea subsp. carminata</name>
    <dbReference type="NCBI Taxonomy" id="160689"/>
    <lineage>
        <taxon>Bacteria</taxon>
        <taxon>Bacillati</taxon>
        <taxon>Actinomycetota</taxon>
        <taxon>Actinomycetes</taxon>
        <taxon>Streptosporangiales</taxon>
        <taxon>Streptosporangiaceae</taxon>
        <taxon>Nonomuraea</taxon>
    </lineage>
</organism>
<dbReference type="PANTHER" id="PTHR45766:SF6">
    <property type="entry name" value="SWI_SNF-RELATED MATRIX-ASSOCIATED ACTIN-DEPENDENT REGULATOR OF CHROMATIN SUBFAMILY A-LIKE PROTEIN 1"/>
    <property type="match status" value="1"/>
</dbReference>
<dbReference type="Proteomes" id="UP001320766">
    <property type="component" value="Unassembled WGS sequence"/>
</dbReference>
<protein>
    <recommendedName>
        <fullName evidence="2">Helicase ATP-binding domain-containing protein</fullName>
    </recommendedName>
</protein>